<feature type="region of interest" description="Disordered" evidence="1">
    <location>
        <begin position="1"/>
        <end position="20"/>
    </location>
</feature>
<keyword evidence="3" id="KW-1185">Reference proteome</keyword>
<feature type="compositionally biased region" description="Low complexity" evidence="1">
    <location>
        <begin position="1"/>
        <end position="12"/>
    </location>
</feature>
<gene>
    <name evidence="2" type="ORF">EHS25_005220</name>
</gene>
<evidence type="ECO:0000313" key="2">
    <source>
        <dbReference type="EMBL" id="RSH83975.1"/>
    </source>
</evidence>
<proteinExistence type="predicted"/>
<evidence type="ECO:0000313" key="3">
    <source>
        <dbReference type="Proteomes" id="UP000279259"/>
    </source>
</evidence>
<comment type="caution">
    <text evidence="2">The sequence shown here is derived from an EMBL/GenBank/DDBJ whole genome shotgun (WGS) entry which is preliminary data.</text>
</comment>
<dbReference type="OrthoDB" id="10396783at2759"/>
<protein>
    <submittedName>
        <fullName evidence="2">Uncharacterized protein</fullName>
    </submittedName>
</protein>
<reference evidence="2 3" key="1">
    <citation type="submission" date="2018-11" db="EMBL/GenBank/DDBJ databases">
        <title>Genome sequence of Saitozyma podzolica DSM 27192.</title>
        <authorList>
            <person name="Aliyu H."/>
            <person name="Gorte O."/>
            <person name="Ochsenreither K."/>
        </authorList>
    </citation>
    <scope>NUCLEOTIDE SEQUENCE [LARGE SCALE GENOMIC DNA]</scope>
    <source>
        <strain evidence="2 3">DSM 27192</strain>
    </source>
</reference>
<dbReference type="AlphaFoldDB" id="A0A427XZ36"/>
<evidence type="ECO:0000256" key="1">
    <source>
        <dbReference type="SAM" id="MobiDB-lite"/>
    </source>
</evidence>
<organism evidence="2 3">
    <name type="scientific">Saitozyma podzolica</name>
    <dbReference type="NCBI Taxonomy" id="1890683"/>
    <lineage>
        <taxon>Eukaryota</taxon>
        <taxon>Fungi</taxon>
        <taxon>Dikarya</taxon>
        <taxon>Basidiomycota</taxon>
        <taxon>Agaricomycotina</taxon>
        <taxon>Tremellomycetes</taxon>
        <taxon>Tremellales</taxon>
        <taxon>Trimorphomycetaceae</taxon>
        <taxon>Saitozyma</taxon>
    </lineage>
</organism>
<feature type="region of interest" description="Disordered" evidence="1">
    <location>
        <begin position="380"/>
        <end position="400"/>
    </location>
</feature>
<dbReference type="Proteomes" id="UP000279259">
    <property type="component" value="Unassembled WGS sequence"/>
</dbReference>
<dbReference type="EMBL" id="RSCD01000022">
    <property type="protein sequence ID" value="RSH83975.1"/>
    <property type="molecule type" value="Genomic_DNA"/>
</dbReference>
<accession>A0A427XZ36</accession>
<sequence length="450" mass="51372">MPTSDDSGSSTPDLDRSIIHDIRPGLFEPPRYSITPPRPRRVKSYRSIRRDGREYSRADQRYFILELHQRLLRVIAERNATGEAEPPPRYIELAKTPFNWSHYDNVPKHERSERMDLNGMDKLEEERLFQITVKALLKLYDTDPNKFFEAITAMNEEAREQMEECRAVEHPSAEMVETISKITAAEAVVPRNAGDAQSQSSPLAPRSEGIASPYRLVAIILRPITEPELQKGVEPILRESAGNWSQLGPATKSRLLPDPKPWIPFGKPSAGDRPFEQVTEIRPVYNLRTDLFGPYSKRTEFTDGEIQALNVDINRIRVIMAARQELELMSRRVADTGPVAIGRLSMELDSPGLAAWTYRHRDQSDQDWRMQIINQLCDSGSTSSEIPTAGERSDNRPSIGTRMPYFHYQMNPPPENGHAEAWRARRDEFENIGTARAAKRSRLVSLLRPY</sequence>
<name>A0A427XZ36_9TREE</name>